<dbReference type="AlphaFoldDB" id="A0A0J7J435"/>
<dbReference type="InterPro" id="IPR003961">
    <property type="entry name" value="FN3_dom"/>
</dbReference>
<dbReference type="InterPro" id="IPR036116">
    <property type="entry name" value="FN3_sf"/>
</dbReference>
<dbReference type="SUPFAM" id="SSF54060">
    <property type="entry name" value="His-Me finger endonucleases"/>
    <property type="match status" value="1"/>
</dbReference>
<feature type="domain" description="Fibronectin type-III" evidence="5">
    <location>
        <begin position="297"/>
        <end position="381"/>
    </location>
</feature>
<evidence type="ECO:0000256" key="2">
    <source>
        <dbReference type="ARBA" id="ARBA00022722"/>
    </source>
</evidence>
<comment type="similarity">
    <text evidence="1">Belongs to the EndA/NucM nuclease family.</text>
</comment>
<dbReference type="PROSITE" id="PS50853">
    <property type="entry name" value="FN3"/>
    <property type="match status" value="1"/>
</dbReference>
<dbReference type="STRING" id="1304281.ACM44_00955"/>
<name>A0A0J7J435_9FLAO</name>
<keyword evidence="3" id="KW-0732">Signal</keyword>
<evidence type="ECO:0000259" key="5">
    <source>
        <dbReference type="PROSITE" id="PS50853"/>
    </source>
</evidence>
<evidence type="ECO:0000256" key="3">
    <source>
        <dbReference type="ARBA" id="ARBA00022729"/>
    </source>
</evidence>
<dbReference type="PANTHER" id="PTHR33607">
    <property type="entry name" value="ENDONUCLEASE-1"/>
    <property type="match status" value="1"/>
</dbReference>
<dbReference type="Pfam" id="PF00041">
    <property type="entry name" value="fn3"/>
    <property type="match status" value="1"/>
</dbReference>
<dbReference type="InterPro" id="IPR026444">
    <property type="entry name" value="Secre_tail"/>
</dbReference>
<reference evidence="6 7" key="1">
    <citation type="journal article" date="2004" name="Int. J. Syst. Evol. Microbiol.">
        <title>Kaistella koreensis gen. nov., sp. nov., a novel member of the Chryseobacterium-Bergeyella-Riemerella branch.</title>
        <authorList>
            <person name="Kim M.K."/>
            <person name="Im W.T."/>
            <person name="Shin Y.K."/>
            <person name="Lim J.H."/>
            <person name="Kim S.H."/>
            <person name="Lee B.C."/>
            <person name="Park M.Y."/>
            <person name="Lee K.Y."/>
            <person name="Lee S.T."/>
        </authorList>
    </citation>
    <scope>NUCLEOTIDE SEQUENCE [LARGE SCALE GENOMIC DNA]</scope>
    <source>
        <strain evidence="6 7">CCUG 49689</strain>
    </source>
</reference>
<dbReference type="GO" id="GO:0016787">
    <property type="term" value="F:hydrolase activity"/>
    <property type="evidence" value="ECO:0007669"/>
    <property type="project" value="UniProtKB-KW"/>
</dbReference>
<dbReference type="SUPFAM" id="SSF49265">
    <property type="entry name" value="Fibronectin type III"/>
    <property type="match status" value="1"/>
</dbReference>
<dbReference type="NCBIfam" id="TIGR04183">
    <property type="entry name" value="Por_Secre_tail"/>
    <property type="match status" value="1"/>
</dbReference>
<dbReference type="Proteomes" id="UP000035900">
    <property type="component" value="Unassembled WGS sequence"/>
</dbReference>
<dbReference type="OrthoDB" id="5485925at2"/>
<keyword evidence="2" id="KW-0540">Nuclease</keyword>
<dbReference type="SMART" id="SM00060">
    <property type="entry name" value="FN3"/>
    <property type="match status" value="1"/>
</dbReference>
<keyword evidence="4" id="KW-0378">Hydrolase</keyword>
<evidence type="ECO:0000313" key="7">
    <source>
        <dbReference type="Proteomes" id="UP000035900"/>
    </source>
</evidence>
<evidence type="ECO:0000313" key="6">
    <source>
        <dbReference type="EMBL" id="KMQ72691.1"/>
    </source>
</evidence>
<dbReference type="GO" id="GO:0004519">
    <property type="term" value="F:endonuclease activity"/>
    <property type="evidence" value="ECO:0007669"/>
    <property type="project" value="UniProtKB-KW"/>
</dbReference>
<dbReference type="InterPro" id="IPR044925">
    <property type="entry name" value="His-Me_finger_sf"/>
</dbReference>
<dbReference type="CDD" id="cd00063">
    <property type="entry name" value="FN3"/>
    <property type="match status" value="1"/>
</dbReference>
<evidence type="ECO:0000256" key="4">
    <source>
        <dbReference type="ARBA" id="ARBA00022801"/>
    </source>
</evidence>
<comment type="caution">
    <text evidence="6">The sequence shown here is derived from an EMBL/GenBank/DDBJ whole genome shotgun (WGS) entry which is preliminary data.</text>
</comment>
<keyword evidence="7" id="KW-1185">Reference proteome</keyword>
<dbReference type="Gene3D" id="2.60.40.10">
    <property type="entry name" value="Immunoglobulins"/>
    <property type="match status" value="1"/>
</dbReference>
<dbReference type="EMBL" id="LFNG01000001">
    <property type="protein sequence ID" value="KMQ72691.1"/>
    <property type="molecule type" value="Genomic_DNA"/>
</dbReference>
<evidence type="ECO:0000256" key="1">
    <source>
        <dbReference type="ARBA" id="ARBA00006429"/>
    </source>
</evidence>
<proteinExistence type="inferred from homology"/>
<protein>
    <submittedName>
        <fullName evidence="6">Endonuclease I</fullName>
    </submittedName>
</protein>
<dbReference type="Pfam" id="PF00932">
    <property type="entry name" value="LTD"/>
    <property type="match status" value="1"/>
</dbReference>
<sequence length="627" mass="70574">MRRVLYFLFLIPFLGFSQIPAGYYDGTSGLVGYALKTKLHDIISAKYINWHYGDLPNLYNQTDIDHFYDFDASNTTYLLDIYSNNPTGTTAYHYTNQQIIGSANAEGLGWNREHQMPQSSFNSNYPMYSDLFFVIPTDARINQLRSNYPYGIGVTSPPSQVYYTFTNGSKQAKNATPNSPYTGRVYEPHNAFKGDIARTLLYYVVRYEGKLNSFNYNNGTSPANDTCPLDGTEEKAYDDWYIAMLLQWHNQDPVSPREIERNNNVYAVQGNRNPFIDHPEWVNLIWNQTPSTVAPQAIADLNVAQTSAYFVKLSWTPLSDSSVLGYKVYQNGTYIGYSKGNSFFADHLTPGTPYNFTVKAYNNNYMESAESNLVSTTTLNTDIYAKDLMITKYLEGTADNKALEITNKTGHPVNLSNYRLSIQFYSGTNYYFPAPYELEGVVENNSTFVVLNPRSTFSCITNNEARFVTAAPQMTFDGSNYIELRYKSSTVDAVGISGVNNFSTLGNQSLYRNSSVNDPVTTFDSTQWTQYPVNYCDGIGILAISDVNLSENSDINVYPNPVTGTQLFLRGNQISSIRNATILDLSGKILRQESNPFKNKNSISVEGLSAGIYLLKVDDKAFKFIKK</sequence>
<dbReference type="InterPro" id="IPR007346">
    <property type="entry name" value="Endonuclease-I"/>
</dbReference>
<dbReference type="InterPro" id="IPR013783">
    <property type="entry name" value="Ig-like_fold"/>
</dbReference>
<keyword evidence="6" id="KW-0255">Endonuclease</keyword>
<dbReference type="Pfam" id="PF18962">
    <property type="entry name" value="Por_Secre_tail"/>
    <property type="match status" value="1"/>
</dbReference>
<accession>A0A0J7J435</accession>
<organism evidence="6 7">
    <name type="scientific">Chryseobacterium koreense CCUG 49689</name>
    <dbReference type="NCBI Taxonomy" id="1304281"/>
    <lineage>
        <taxon>Bacteria</taxon>
        <taxon>Pseudomonadati</taxon>
        <taxon>Bacteroidota</taxon>
        <taxon>Flavobacteriia</taxon>
        <taxon>Flavobacteriales</taxon>
        <taxon>Weeksellaceae</taxon>
        <taxon>Chryseobacterium group</taxon>
        <taxon>Chryseobacterium</taxon>
    </lineage>
</organism>
<dbReference type="InterPro" id="IPR001322">
    <property type="entry name" value="Lamin_tail_dom"/>
</dbReference>
<gene>
    <name evidence="6" type="ORF">ACM44_00955</name>
</gene>
<dbReference type="PANTHER" id="PTHR33607:SF2">
    <property type="entry name" value="ENDONUCLEASE-1"/>
    <property type="match status" value="1"/>
</dbReference>
<dbReference type="Pfam" id="PF04231">
    <property type="entry name" value="Endonuclease_1"/>
    <property type="match status" value="1"/>
</dbReference>
<dbReference type="PATRIC" id="fig|1304281.5.peg.200"/>
<dbReference type="RefSeq" id="WP_048498218.1">
    <property type="nucleotide sequence ID" value="NZ_LFNG01000001.1"/>
</dbReference>